<evidence type="ECO:0000313" key="1">
    <source>
        <dbReference type="EMBL" id="GAC03901.1"/>
    </source>
</evidence>
<organism evidence="1 2">
    <name type="scientific">Paraglaciecola agarilytica NO2</name>
    <dbReference type="NCBI Taxonomy" id="1125747"/>
    <lineage>
        <taxon>Bacteria</taxon>
        <taxon>Pseudomonadati</taxon>
        <taxon>Pseudomonadota</taxon>
        <taxon>Gammaproteobacteria</taxon>
        <taxon>Alteromonadales</taxon>
        <taxon>Alteromonadaceae</taxon>
        <taxon>Paraglaciecola</taxon>
    </lineage>
</organism>
<dbReference type="EMBL" id="BAEK01000020">
    <property type="protein sequence ID" value="GAC03901.1"/>
    <property type="molecule type" value="Genomic_DNA"/>
</dbReference>
<proteinExistence type="predicted"/>
<accession>A0ABQ0I3H7</accession>
<name>A0ABQ0I3H7_9ALTE</name>
<sequence>MANRCLFDVFEVCNAKAVQYGGINAQGLTAYFLHGHCVFTA</sequence>
<comment type="caution">
    <text evidence="1">The sequence shown here is derived from an EMBL/GenBank/DDBJ whole genome shotgun (WGS) entry which is preliminary data.</text>
</comment>
<gene>
    <name evidence="1" type="ORF">GAGA_1038</name>
</gene>
<protein>
    <submittedName>
        <fullName evidence="1">Uncharacterized protein</fullName>
    </submittedName>
</protein>
<keyword evidence="2" id="KW-1185">Reference proteome</keyword>
<dbReference type="Proteomes" id="UP000008372">
    <property type="component" value="Unassembled WGS sequence"/>
</dbReference>
<reference evidence="1 2" key="1">
    <citation type="journal article" date="2014" name="Environ. Microbiol.">
        <title>Comparative genomics of the marine bacterial genus Glaciecola reveals the high degree of genomic diversity and genomic characteristic for cold adaptation.</title>
        <authorList>
            <person name="Qin Q.L."/>
            <person name="Xie B.B."/>
            <person name="Yu Y."/>
            <person name="Shu Y.L."/>
            <person name="Rong J.C."/>
            <person name="Zhang Y.J."/>
            <person name="Zhao D.L."/>
            <person name="Chen X.L."/>
            <person name="Zhang X.Y."/>
            <person name="Chen B."/>
            <person name="Zhou B.C."/>
            <person name="Zhang Y.Z."/>
        </authorList>
    </citation>
    <scope>NUCLEOTIDE SEQUENCE [LARGE SCALE GENOMIC DNA]</scope>
    <source>
        <strain evidence="1 2">NO2</strain>
    </source>
</reference>
<evidence type="ECO:0000313" key="2">
    <source>
        <dbReference type="Proteomes" id="UP000008372"/>
    </source>
</evidence>